<keyword evidence="1" id="KW-1133">Transmembrane helix</keyword>
<gene>
    <name evidence="2" type="ORF">VIN30_09815</name>
</gene>
<keyword evidence="3" id="KW-1185">Reference proteome</keyword>
<name>A0ABU6IJX7_9ACTN</name>
<dbReference type="Proteomes" id="UP001349994">
    <property type="component" value="Unassembled WGS sequence"/>
</dbReference>
<organism evidence="2 3">
    <name type="scientific">Adlercreutzia wanghongyangiae</name>
    <dbReference type="NCBI Taxonomy" id="3111451"/>
    <lineage>
        <taxon>Bacteria</taxon>
        <taxon>Bacillati</taxon>
        <taxon>Actinomycetota</taxon>
        <taxon>Coriobacteriia</taxon>
        <taxon>Eggerthellales</taxon>
        <taxon>Eggerthellaceae</taxon>
        <taxon>Adlercreutzia</taxon>
    </lineage>
</organism>
<keyword evidence="1" id="KW-0812">Transmembrane</keyword>
<comment type="caution">
    <text evidence="2">The sequence shown here is derived from an EMBL/GenBank/DDBJ whole genome shotgun (WGS) entry which is preliminary data.</text>
</comment>
<keyword evidence="1" id="KW-0472">Membrane</keyword>
<evidence type="ECO:0000313" key="2">
    <source>
        <dbReference type="EMBL" id="MEC4176741.1"/>
    </source>
</evidence>
<accession>A0ABU6IJX7</accession>
<protein>
    <recommendedName>
        <fullName evidence="4">Pilus assembly protein TadE</fullName>
    </recommendedName>
</protein>
<feature type="transmembrane region" description="Helical" evidence="1">
    <location>
        <begin position="21"/>
        <end position="44"/>
    </location>
</feature>
<evidence type="ECO:0008006" key="4">
    <source>
        <dbReference type="Google" id="ProtNLM"/>
    </source>
</evidence>
<dbReference type="RefSeq" id="WP_338211232.1">
    <property type="nucleotide sequence ID" value="NZ_JAYMFF010000020.1"/>
</dbReference>
<proteinExistence type="predicted"/>
<dbReference type="EMBL" id="JAYMFF010000020">
    <property type="protein sequence ID" value="MEC4176741.1"/>
    <property type="molecule type" value="Genomic_DNA"/>
</dbReference>
<evidence type="ECO:0000313" key="3">
    <source>
        <dbReference type="Proteomes" id="UP001349994"/>
    </source>
</evidence>
<sequence length="151" mass="15586">MGVGAFGWRDRRRGEAGQATVELAVAVPVIIIVAVIAVNALTFFGTCASFDRVARQTICALGAAPNAGEDAAAVAEAVEAALADAMAGTSATVDVRVEGGDLGLMRYTARLEYAPTLFGLGLRSQVLGVSLPPLVHEVELVVDAYKPGILF</sequence>
<evidence type="ECO:0000256" key="1">
    <source>
        <dbReference type="SAM" id="Phobius"/>
    </source>
</evidence>
<reference evidence="2 3" key="1">
    <citation type="submission" date="2024-01" db="EMBL/GenBank/DDBJ databases">
        <title>novel species in genus Adlercreutzia.</title>
        <authorList>
            <person name="Liu X."/>
        </authorList>
    </citation>
    <scope>NUCLEOTIDE SEQUENCE [LARGE SCALE GENOMIC DNA]</scope>
    <source>
        <strain evidence="2 3">R7</strain>
    </source>
</reference>